<dbReference type="PROSITE" id="PS50878">
    <property type="entry name" value="RT_POL"/>
    <property type="match status" value="1"/>
</dbReference>
<dbReference type="PANTHER" id="PTHR34047:SF8">
    <property type="entry name" value="PROTEIN YKFC"/>
    <property type="match status" value="1"/>
</dbReference>
<dbReference type="SUPFAM" id="SSF56672">
    <property type="entry name" value="DNA/RNA polymerases"/>
    <property type="match status" value="1"/>
</dbReference>
<dbReference type="PANTHER" id="PTHR34047">
    <property type="entry name" value="NUCLEAR INTRON MATURASE 1, MITOCHONDRIAL-RELATED"/>
    <property type="match status" value="1"/>
</dbReference>
<dbReference type="Proteomes" id="UP001524460">
    <property type="component" value="Unassembled WGS sequence"/>
</dbReference>
<dbReference type="GO" id="GO:0003964">
    <property type="term" value="F:RNA-directed DNA polymerase activity"/>
    <property type="evidence" value="ECO:0007669"/>
    <property type="project" value="UniProtKB-KW"/>
</dbReference>
<dbReference type="CDD" id="cd01651">
    <property type="entry name" value="RT_G2_intron"/>
    <property type="match status" value="1"/>
</dbReference>
<dbReference type="InterPro" id="IPR000477">
    <property type="entry name" value="RT_dom"/>
</dbReference>
<comment type="similarity">
    <text evidence="1">Belongs to the bacterial reverse transcriptase family.</text>
</comment>
<comment type="caution">
    <text evidence="3">The sequence shown here is derived from an EMBL/GenBank/DDBJ whole genome shotgun (WGS) entry which is preliminary data.</text>
</comment>
<dbReference type="InterPro" id="IPR043502">
    <property type="entry name" value="DNA/RNA_pol_sf"/>
</dbReference>
<feature type="domain" description="Reverse transcriptase" evidence="2">
    <location>
        <begin position="101"/>
        <end position="353"/>
    </location>
</feature>
<accession>A0ABT1N9H3</accession>
<dbReference type="EC" id="2.7.7.49" evidence="3"/>
<evidence type="ECO:0000313" key="4">
    <source>
        <dbReference type="Proteomes" id="UP001524460"/>
    </source>
</evidence>
<dbReference type="RefSeq" id="WP_255045505.1">
    <property type="nucleotide sequence ID" value="NZ_JANEYT010000167.1"/>
</dbReference>
<evidence type="ECO:0000259" key="2">
    <source>
        <dbReference type="PROSITE" id="PS50878"/>
    </source>
</evidence>
<dbReference type="NCBIfam" id="TIGR04416">
    <property type="entry name" value="group_II_RT_mat"/>
    <property type="match status" value="1"/>
</dbReference>
<organism evidence="3 4">
    <name type="scientific">Photobacterium pectinilyticum</name>
    <dbReference type="NCBI Taxonomy" id="2906793"/>
    <lineage>
        <taxon>Bacteria</taxon>
        <taxon>Pseudomonadati</taxon>
        <taxon>Pseudomonadota</taxon>
        <taxon>Gammaproteobacteria</taxon>
        <taxon>Vibrionales</taxon>
        <taxon>Vibrionaceae</taxon>
        <taxon>Photobacterium</taxon>
    </lineage>
</organism>
<reference evidence="3 4" key="1">
    <citation type="submission" date="2022-07" db="EMBL/GenBank/DDBJ databases">
        <title>Photobacterium pectinilyticum sp. nov., a marine bacterium isolated from surface seawater of Qingdao offshore.</title>
        <authorList>
            <person name="Wang X."/>
        </authorList>
    </citation>
    <scope>NUCLEOTIDE SEQUENCE [LARGE SCALE GENOMIC DNA]</scope>
    <source>
        <strain evidence="3 4">ZSDE20</strain>
    </source>
</reference>
<dbReference type="EMBL" id="JANEYT010000167">
    <property type="protein sequence ID" value="MCQ1061384.1"/>
    <property type="molecule type" value="Genomic_DNA"/>
</dbReference>
<gene>
    <name evidence="3" type="primary">ltrA</name>
    <name evidence="3" type="ORF">NHN17_25545</name>
</gene>
<proteinExistence type="inferred from homology"/>
<evidence type="ECO:0000256" key="1">
    <source>
        <dbReference type="ARBA" id="ARBA00034120"/>
    </source>
</evidence>
<name>A0ABT1N9H3_9GAMM</name>
<dbReference type="InterPro" id="IPR051083">
    <property type="entry name" value="GrpII_Intron_Splice-Mob/Def"/>
</dbReference>
<keyword evidence="3" id="KW-0548">Nucleotidyltransferase</keyword>
<evidence type="ECO:0000313" key="3">
    <source>
        <dbReference type="EMBL" id="MCQ1061384.1"/>
    </source>
</evidence>
<keyword evidence="4" id="KW-1185">Reference proteome</keyword>
<sequence length="480" mass="56306">MNKAIKQAAEFVEGRPLTKGNSQQRLHVQTQSWNYVTSGLLAVRNVAKKDKKRQFTNLLKHIDEQLLNESFFKLKRRSAAGCDGVTWDRFRLNLAGNIRELHDQIHTGRYKPKPARRVFILKEDGSQRPLSIICLRDKVVQQAMVTVLNQIYEEDFLGFSYGFRPGRGQHDALDALNVAITKRKVNWVLDLDISKFFDTVEHDWLIRFLQHRIGDKRVVRLINQWLKVGILDEHGHRVHAKLGTPQGAVISPLLANIYLHYVFDLWLNRERTRSAQGEVVIVRYADDAVLGFQKHKDAQACLCGLKARLKSFGLQIHPDKTKLIRFGRFALSQFKEQKARGKPGTFDFLGFTHYCGLKYQGDKGEVAIKRKTKRKRLTNQLKKIRHELKRRLHDKPYETGQWLRRVVQGHINYYGVPYNSKSLSLFIEEVRKAWLKALRRRSQRSQMTWSRFERLAKYWIPPPRIVHPYPEKRFYAMHPR</sequence>
<keyword evidence="3" id="KW-0695">RNA-directed DNA polymerase</keyword>
<dbReference type="Pfam" id="PF00078">
    <property type="entry name" value="RVT_1"/>
    <property type="match status" value="1"/>
</dbReference>
<dbReference type="InterPro" id="IPR030931">
    <property type="entry name" value="Group_II_RT_mat"/>
</dbReference>
<protein>
    <submittedName>
        <fullName evidence="3">Group II intron reverse transcriptase/maturase</fullName>
        <ecNumber evidence="3">2.7.7.49</ecNumber>
    </submittedName>
</protein>
<keyword evidence="3" id="KW-0808">Transferase</keyword>